<organism evidence="3 4">
    <name type="scientific">Stylosanthes scabra</name>
    <dbReference type="NCBI Taxonomy" id="79078"/>
    <lineage>
        <taxon>Eukaryota</taxon>
        <taxon>Viridiplantae</taxon>
        <taxon>Streptophyta</taxon>
        <taxon>Embryophyta</taxon>
        <taxon>Tracheophyta</taxon>
        <taxon>Spermatophyta</taxon>
        <taxon>Magnoliopsida</taxon>
        <taxon>eudicotyledons</taxon>
        <taxon>Gunneridae</taxon>
        <taxon>Pentapetalae</taxon>
        <taxon>rosids</taxon>
        <taxon>fabids</taxon>
        <taxon>Fabales</taxon>
        <taxon>Fabaceae</taxon>
        <taxon>Papilionoideae</taxon>
        <taxon>50 kb inversion clade</taxon>
        <taxon>dalbergioids sensu lato</taxon>
        <taxon>Dalbergieae</taxon>
        <taxon>Pterocarpus clade</taxon>
        <taxon>Stylosanthes</taxon>
    </lineage>
</organism>
<dbReference type="EMBL" id="JASCZI010242050">
    <property type="protein sequence ID" value="MED6209299.1"/>
    <property type="molecule type" value="Genomic_DNA"/>
</dbReference>
<feature type="transmembrane region" description="Helical" evidence="2">
    <location>
        <begin position="211"/>
        <end position="235"/>
    </location>
</feature>
<sequence>MTTARSNFTVSMTISQPQRGSGPKIRIEARVRFKRRFKRLRRPHATAAAAGKIDDSGYKEHAAANQVPKIQKKENGFEFILTSGYFRRKWSSKSDSLSLFASLTTATAKSTAAATENKTDDGTTFIDISLFESLSLSVRYLSLSVEALSLFLSPATTAGFLSTTPTESNEGKGKSAAVRTYSGRGSFVFISLIASPAVSRKQGMVALWMEAAAAFFSGELSLSLSVTALISPSLFSSSRRRRRRWWR</sequence>
<evidence type="ECO:0000313" key="4">
    <source>
        <dbReference type="Proteomes" id="UP001341840"/>
    </source>
</evidence>
<feature type="compositionally biased region" description="Polar residues" evidence="1">
    <location>
        <begin position="1"/>
        <end position="19"/>
    </location>
</feature>
<evidence type="ECO:0000256" key="2">
    <source>
        <dbReference type="SAM" id="Phobius"/>
    </source>
</evidence>
<gene>
    <name evidence="3" type="ORF">PIB30_053312</name>
</gene>
<keyword evidence="2" id="KW-0472">Membrane</keyword>
<keyword evidence="2" id="KW-0812">Transmembrane</keyword>
<reference evidence="3 4" key="1">
    <citation type="journal article" date="2023" name="Plants (Basel)">
        <title>Bridging the Gap: Combining Genomics and Transcriptomics Approaches to Understand Stylosanthes scabra, an Orphan Legume from the Brazilian Caatinga.</title>
        <authorList>
            <person name="Ferreira-Neto J.R.C."/>
            <person name="da Silva M.D."/>
            <person name="Binneck E."/>
            <person name="de Melo N.F."/>
            <person name="da Silva R.H."/>
            <person name="de Melo A.L.T.M."/>
            <person name="Pandolfi V."/>
            <person name="Bustamante F.O."/>
            <person name="Brasileiro-Vidal A.C."/>
            <person name="Benko-Iseppon A.M."/>
        </authorList>
    </citation>
    <scope>NUCLEOTIDE SEQUENCE [LARGE SCALE GENOMIC DNA]</scope>
    <source>
        <tissue evidence="3">Leaves</tissue>
    </source>
</reference>
<accession>A0ABU6YGR6</accession>
<feature type="transmembrane region" description="Helical" evidence="2">
    <location>
        <begin position="181"/>
        <end position="199"/>
    </location>
</feature>
<keyword evidence="2" id="KW-1133">Transmembrane helix</keyword>
<protein>
    <submittedName>
        <fullName evidence="3">Uncharacterized protein</fullName>
    </submittedName>
</protein>
<evidence type="ECO:0000256" key="1">
    <source>
        <dbReference type="SAM" id="MobiDB-lite"/>
    </source>
</evidence>
<feature type="region of interest" description="Disordered" evidence="1">
    <location>
        <begin position="1"/>
        <end position="23"/>
    </location>
</feature>
<evidence type="ECO:0000313" key="3">
    <source>
        <dbReference type="EMBL" id="MED6209299.1"/>
    </source>
</evidence>
<dbReference type="Proteomes" id="UP001341840">
    <property type="component" value="Unassembled WGS sequence"/>
</dbReference>
<comment type="caution">
    <text evidence="3">The sequence shown here is derived from an EMBL/GenBank/DDBJ whole genome shotgun (WGS) entry which is preliminary data.</text>
</comment>
<name>A0ABU6YGR6_9FABA</name>
<keyword evidence="4" id="KW-1185">Reference proteome</keyword>
<proteinExistence type="predicted"/>